<dbReference type="RefSeq" id="WP_231511116.1">
    <property type="nucleotide sequence ID" value="NZ_ASRX01000006.1"/>
</dbReference>
<dbReference type="SUPFAM" id="SSF69635">
    <property type="entry name" value="Type III secretory system chaperone-like"/>
    <property type="match status" value="1"/>
</dbReference>
<accession>A0A017TF58</accession>
<evidence type="ECO:0000313" key="2">
    <source>
        <dbReference type="Proteomes" id="UP000019678"/>
    </source>
</evidence>
<dbReference type="InterPro" id="IPR010261">
    <property type="entry name" value="Tir_chaperone"/>
</dbReference>
<dbReference type="Proteomes" id="UP000019678">
    <property type="component" value="Unassembled WGS sequence"/>
</dbReference>
<keyword evidence="2" id="KW-1185">Reference proteome</keyword>
<dbReference type="AlphaFoldDB" id="A0A017TF58"/>
<evidence type="ECO:0000313" key="1">
    <source>
        <dbReference type="EMBL" id="EYF07928.1"/>
    </source>
</evidence>
<proteinExistence type="predicted"/>
<dbReference type="EMBL" id="ASRX01000006">
    <property type="protein sequence ID" value="EYF07928.1"/>
    <property type="molecule type" value="Genomic_DNA"/>
</dbReference>
<dbReference type="Gene3D" id="3.30.1460.10">
    <property type="match status" value="1"/>
</dbReference>
<gene>
    <name evidence="1" type="ORF">CAP_6950</name>
</gene>
<dbReference type="STRING" id="1192034.CAP_6950"/>
<comment type="caution">
    <text evidence="1">The sequence shown here is derived from an EMBL/GenBank/DDBJ whole genome shotgun (WGS) entry which is preliminary data.</text>
</comment>
<sequence length="140" mass="15900">MSGEKFADAVTMVNAYLARYVRQTHQEPVALDESGYAQLHQGTTTVGVNVLEDRGVLMLFAPVIPVPPVGVERLYRRLLEASFVQTSDAAFAIDRTRDEVVVRSLRRLSALDYEEFEDLVVTVSQVADSWHDELRREFER</sequence>
<reference evidence="1 2" key="1">
    <citation type="submission" date="2013-05" db="EMBL/GenBank/DDBJ databases">
        <title>Genome assembly of Chondromyces apiculatus DSM 436.</title>
        <authorList>
            <person name="Sharma G."/>
            <person name="Khatri I."/>
            <person name="Kaur C."/>
            <person name="Mayilraj S."/>
            <person name="Subramanian S."/>
        </authorList>
    </citation>
    <scope>NUCLEOTIDE SEQUENCE [LARGE SCALE GENOMIC DNA]</scope>
    <source>
        <strain evidence="1 2">DSM 436</strain>
    </source>
</reference>
<dbReference type="GO" id="GO:0030254">
    <property type="term" value="P:protein secretion by the type III secretion system"/>
    <property type="evidence" value="ECO:0007669"/>
    <property type="project" value="InterPro"/>
</dbReference>
<protein>
    <submittedName>
        <fullName evidence="1">Uncharacterized protein</fullName>
    </submittedName>
</protein>
<organism evidence="1 2">
    <name type="scientific">Chondromyces apiculatus DSM 436</name>
    <dbReference type="NCBI Taxonomy" id="1192034"/>
    <lineage>
        <taxon>Bacteria</taxon>
        <taxon>Pseudomonadati</taxon>
        <taxon>Myxococcota</taxon>
        <taxon>Polyangia</taxon>
        <taxon>Polyangiales</taxon>
        <taxon>Polyangiaceae</taxon>
        <taxon>Chondromyces</taxon>
    </lineage>
</organism>
<dbReference type="Pfam" id="PF05932">
    <property type="entry name" value="CesT"/>
    <property type="match status" value="1"/>
</dbReference>
<name>A0A017TF58_9BACT</name>